<keyword evidence="1" id="KW-0472">Membrane</keyword>
<keyword evidence="1" id="KW-1133">Transmembrane helix</keyword>
<keyword evidence="3" id="KW-1185">Reference proteome</keyword>
<dbReference type="RefSeq" id="WP_170154545.1">
    <property type="nucleotide sequence ID" value="NZ_RAPN01000001.1"/>
</dbReference>
<evidence type="ECO:0000313" key="3">
    <source>
        <dbReference type="Proteomes" id="UP000283387"/>
    </source>
</evidence>
<keyword evidence="1" id="KW-0812">Transmembrane</keyword>
<accession>A0A419WA70</accession>
<reference evidence="2 3" key="1">
    <citation type="submission" date="2018-09" db="EMBL/GenBank/DDBJ databases">
        <title>Genomic Encyclopedia of Archaeal and Bacterial Type Strains, Phase II (KMG-II): from individual species to whole genera.</title>
        <authorList>
            <person name="Goeker M."/>
        </authorList>
    </citation>
    <scope>NUCLEOTIDE SEQUENCE [LARGE SCALE GENOMIC DNA]</scope>
    <source>
        <strain evidence="2 3">DSM 27148</strain>
    </source>
</reference>
<dbReference type="EMBL" id="RAPN01000001">
    <property type="protein sequence ID" value="RKD92302.1"/>
    <property type="molecule type" value="Genomic_DNA"/>
</dbReference>
<evidence type="ECO:0000256" key="1">
    <source>
        <dbReference type="SAM" id="Phobius"/>
    </source>
</evidence>
<proteinExistence type="predicted"/>
<name>A0A419WA70_9BACT</name>
<comment type="caution">
    <text evidence="2">The sequence shown here is derived from an EMBL/GenBank/DDBJ whole genome shotgun (WGS) entry which is preliminary data.</text>
</comment>
<gene>
    <name evidence="2" type="ORF">BC643_2673</name>
</gene>
<feature type="transmembrane region" description="Helical" evidence="1">
    <location>
        <begin position="9"/>
        <end position="32"/>
    </location>
</feature>
<sequence>MIRKHVSNIFIALAMLLAVIAGGVYFMLYAIFSSPYSRVQAKPIEV</sequence>
<protein>
    <submittedName>
        <fullName evidence="2">Uncharacterized protein</fullName>
    </submittedName>
</protein>
<evidence type="ECO:0000313" key="2">
    <source>
        <dbReference type="EMBL" id="RKD92302.1"/>
    </source>
</evidence>
<organism evidence="2 3">
    <name type="scientific">Mangrovibacterium diazotrophicum</name>
    <dbReference type="NCBI Taxonomy" id="1261403"/>
    <lineage>
        <taxon>Bacteria</taxon>
        <taxon>Pseudomonadati</taxon>
        <taxon>Bacteroidota</taxon>
        <taxon>Bacteroidia</taxon>
        <taxon>Marinilabiliales</taxon>
        <taxon>Prolixibacteraceae</taxon>
        <taxon>Mangrovibacterium</taxon>
    </lineage>
</organism>
<dbReference type="Proteomes" id="UP000283387">
    <property type="component" value="Unassembled WGS sequence"/>
</dbReference>
<dbReference type="AlphaFoldDB" id="A0A419WA70"/>